<dbReference type="GeneID" id="5488867"/>
<sequence length="521" mass="57911">MGERPGVNGYETGKEKLTEDLSQLLDNLDRDVKSQIFGSCSTACEAMYKETLRCGLESLIGTIFTGDSKTWDDAMEYGRQVILAPQDTKRRASSPWIRSCSELHSELIKRFGPQIINAARLGTASIIANHYNGDREAISHVNKKESYMRHRHKDKLGAVFYPQSSPLATGCYLSGTLPCSLALSSFLPVDKAVQAAHLSHLSVCDDYGSFTHADYDVRLRMIALSAGVAYQYGGRVINIFVDGTALQALGIGIETALSVETALAWRAVSGCTTVYSQYNFEGCDLEDGLIGPMSIMATHDLLDWRSDMAAGNHENGVSAVYGLGIEAAFHTYLEALLKMVLTAPRFGMYGIGSMVYMHYTVARYAAWEYHGKHGAACNRCVDLLRSATEGAGLKWAPKLPPRNYEDGEEVREWGRLWSDQYIDRGLMQEAVSWFQYLISSDTILIVAKVPSILSTLNDSTESDRSDGVVRTPGRLEQDEYFEDCALWKREMRITDRWIVGEADRGRKEAVGLNFTRRLDAK</sequence>
<keyword evidence="2" id="KW-1185">Reference proteome</keyword>
<dbReference type="EMBL" id="CH476627">
    <property type="protein sequence ID" value="EDO03461.1"/>
    <property type="molecule type" value="Genomic_DNA"/>
</dbReference>
<dbReference type="AlphaFoldDB" id="A7EKU5"/>
<proteinExistence type="predicted"/>
<dbReference type="eggNOG" id="ENOG502SIV3">
    <property type="taxonomic scope" value="Eukaryota"/>
</dbReference>
<dbReference type="KEGG" id="ssl:SS1G_05942"/>
<dbReference type="InParanoid" id="A7EKU5"/>
<dbReference type="OMA" id="MAWRVIS"/>
<dbReference type="Proteomes" id="UP000001312">
    <property type="component" value="Unassembled WGS sequence"/>
</dbReference>
<reference evidence="2" key="1">
    <citation type="journal article" date="2011" name="PLoS Genet.">
        <title>Genomic analysis of the necrotrophic fungal pathogens Sclerotinia sclerotiorum and Botrytis cinerea.</title>
        <authorList>
            <person name="Amselem J."/>
            <person name="Cuomo C.A."/>
            <person name="van Kan J.A."/>
            <person name="Viaud M."/>
            <person name="Benito E.P."/>
            <person name="Couloux A."/>
            <person name="Coutinho P.M."/>
            <person name="de Vries R.P."/>
            <person name="Dyer P.S."/>
            <person name="Fillinger S."/>
            <person name="Fournier E."/>
            <person name="Gout L."/>
            <person name="Hahn M."/>
            <person name="Kohn L."/>
            <person name="Lapalu N."/>
            <person name="Plummer K.M."/>
            <person name="Pradier J.M."/>
            <person name="Quevillon E."/>
            <person name="Sharon A."/>
            <person name="Simon A."/>
            <person name="ten Have A."/>
            <person name="Tudzynski B."/>
            <person name="Tudzynski P."/>
            <person name="Wincker P."/>
            <person name="Andrew M."/>
            <person name="Anthouard V."/>
            <person name="Beever R.E."/>
            <person name="Beffa R."/>
            <person name="Benoit I."/>
            <person name="Bouzid O."/>
            <person name="Brault B."/>
            <person name="Chen Z."/>
            <person name="Choquer M."/>
            <person name="Collemare J."/>
            <person name="Cotton P."/>
            <person name="Danchin E.G."/>
            <person name="Da Silva C."/>
            <person name="Gautier A."/>
            <person name="Giraud C."/>
            <person name="Giraud T."/>
            <person name="Gonzalez C."/>
            <person name="Grossetete S."/>
            <person name="Guldener U."/>
            <person name="Henrissat B."/>
            <person name="Howlett B.J."/>
            <person name="Kodira C."/>
            <person name="Kretschmer M."/>
            <person name="Lappartient A."/>
            <person name="Leroch M."/>
            <person name="Levis C."/>
            <person name="Mauceli E."/>
            <person name="Neuveglise C."/>
            <person name="Oeser B."/>
            <person name="Pearson M."/>
            <person name="Poulain J."/>
            <person name="Poussereau N."/>
            <person name="Quesneville H."/>
            <person name="Rascle C."/>
            <person name="Schumacher J."/>
            <person name="Segurens B."/>
            <person name="Sexton A."/>
            <person name="Silva E."/>
            <person name="Sirven C."/>
            <person name="Soanes D.M."/>
            <person name="Talbot N.J."/>
            <person name="Templeton M."/>
            <person name="Yandava C."/>
            <person name="Yarden O."/>
            <person name="Zeng Q."/>
            <person name="Rollins J.A."/>
            <person name="Lebrun M.H."/>
            <person name="Dickman M."/>
        </authorList>
    </citation>
    <scope>NUCLEOTIDE SEQUENCE [LARGE SCALE GENOMIC DNA]</scope>
    <source>
        <strain evidence="2">ATCC 18683 / 1980 / Ss-1</strain>
    </source>
</reference>
<evidence type="ECO:0000313" key="1">
    <source>
        <dbReference type="EMBL" id="EDO03461.1"/>
    </source>
</evidence>
<dbReference type="RefSeq" id="XP_001593020.1">
    <property type="nucleotide sequence ID" value="XM_001592970.1"/>
</dbReference>
<name>A7EKU5_SCLS1</name>
<accession>A7EKU5</accession>
<protein>
    <submittedName>
        <fullName evidence="1">Uncharacterized protein</fullName>
    </submittedName>
</protein>
<organism evidence="1 2">
    <name type="scientific">Sclerotinia sclerotiorum (strain ATCC 18683 / 1980 / Ss-1)</name>
    <name type="common">White mold</name>
    <name type="synonym">Whetzelinia sclerotiorum</name>
    <dbReference type="NCBI Taxonomy" id="665079"/>
    <lineage>
        <taxon>Eukaryota</taxon>
        <taxon>Fungi</taxon>
        <taxon>Dikarya</taxon>
        <taxon>Ascomycota</taxon>
        <taxon>Pezizomycotina</taxon>
        <taxon>Leotiomycetes</taxon>
        <taxon>Helotiales</taxon>
        <taxon>Sclerotiniaceae</taxon>
        <taxon>Sclerotinia</taxon>
    </lineage>
</organism>
<dbReference type="HOGENOM" id="CLU_650473_0_0_1"/>
<evidence type="ECO:0000313" key="2">
    <source>
        <dbReference type="Proteomes" id="UP000001312"/>
    </source>
</evidence>
<gene>
    <name evidence="1" type="ORF">SS1G_05942</name>
</gene>